<keyword evidence="4" id="KW-1185">Reference proteome</keyword>
<feature type="compositionally biased region" description="Polar residues" evidence="1">
    <location>
        <begin position="3059"/>
        <end position="3068"/>
    </location>
</feature>
<evidence type="ECO:0000256" key="2">
    <source>
        <dbReference type="SAM" id="Phobius"/>
    </source>
</evidence>
<keyword evidence="2" id="KW-0812">Transmembrane</keyword>
<sequence>MFLRLPPLLSSPSAAHGAARRAWLETDILEEEELVRALQPTSVLYRPTSNLASGVLLQRELFCGWMLPGTPDCPAFVHDEVLAFAERTVSHTQCSDKLTVVPGSLLARVTVDLYATGTDVYVRSFRAQTTAAVSCSAVTSGPSALAVSLTVTSPNMLDSLWPHDFFSNIHLATLPLQLVQALKTHISGTVRGTLGLGTDVSSTPPSVTTFLDGDVFETFEMRGTPLSDVLFTSVSEAVTFLQPVVDKLHQELQTHIPAIDAAVAEVLPPPHLSALVTAFMKDALHPTALNFWLWFKHQRPEGSVLVEILTSGRSKRATSVSGAPAEVALGVRLGHAGVGVPGTAAALQPILAAVNSVIQALPSSAAGCLRIDTWSPKPLQVSDIEGASLDYMVRARTLFPVAPISNSTTVDSEVAVAGACSLSGMLGLKDAIIGGVGMLATYDLASQTVALHFNTTHDLADAQLLSVPPSTPDSLQKQRCLSAFQPFFWPRPSAADAVNDALKQAVASIDTFPLTLTRWPIVPITGDVVARLRAALNTYDDDPPEIFLPALENAIAGASHPSQGHFVSASATAAQEDPGACDIWVQLSTTHNISVTNHQSPWKWLLDANRLSAELTLVGSFHIRLQDGSASLVSFHLGGTSKRHNFVLPSLLSMQSGIPLSSSFVADVNLPDSIRTELKLKVHTTWGATPEFVIGATHTSSEKSSGTTTFHIRDNPVEQAVSPSNVLTVLKNGLLNMIPRALSGSLKFKVYPYQHTLDEVGDLEHIIKDAASLLTIPSDPNPSLATSPSCLAVMEKEPPVTLNVVLFDSHNKPTPCKLSPLDYTSWKTFESSFNAALQQCGLSHWLKFDVLQDTIGATHTGGKPCATWELRPAVPGALTFVSVNSTPARQNLTVQTTQNAAKIPLFGLYEDFVAIVHGIFMQQLPRPKLNTLTIPAKDAGIPEEFAAVYPAELTAVGFKFFTAYNKSVTTTTPIDDSISAAHGLLKAFVRNGSASAAIEASISAALAFAFDCPPPKQGLNVTVWSSLNSSQTIDKVTVPATPKNTLQVIVGGQLRSPPSPVVSSSAQNSSIVVKRVQQTFLVITVLTPAPMISEVDLHAEAHFEAGAQEVEADVSIIDVKARDIKGSTDVTIDIALLPPPTSAHSDAFSHEAQQAGAPCSSATLSHELARSDVLHQPAARSPCPHQPGQLHYSDLSTINHALRQPDSFYSFFVATVDLNTHFQLENISIGVDHLAVVTTGAGIDLTMKDNFTLHAGFNVHDMVNQFKFHLAFHGKESFVRAMNQALSINSSSLCWFAEQLLEPSKSVHRSQVGVHPLPFASKAIKDWLGPYTDAAEKAVEAVCNGGARADIAVLCEVLQESFGHPVCTHSALHEDKLVLRIQVDLVNSSARDSFKYDSVLFEPVKDKPELSIGESASGTLVSAASVVGTATLVIDLSGTVPIPSVRSANLTMAVSVNGQGTIKVWFGPMPVPFSDVQLKIGDPVTLSIEFGEDAGSDASFSLPSQPSPTSSASETALSSTTSGTPVGAGITLHGKASLTAKVNIPFTHPCHLDVEIPKIAAFLLDPSSDTFHFSTPGCPDGLLSSLLRALPQFGFQHALQDFGRLVAQWEREWEEFLRSKLGLGGLLDGLHIPLLDGKWWTHHLHVHLGDIFGPGFFKRLLAFLQPKLQSLNLSGIGAKIKDIEEKVLHWFTEAIHLLLHPWLIHWPKVPDVADKTYKWNLDLHGTLKQKPDKLAFDLGSHGIANLDFNCEEEAQFYWHVNVTVTWSPQKGIRFLFNGNPALELKLELDVPKCDLIGSFLIAGIDIGANALAKAEIVVTPPKFSKTHAWDFELDADGKLEGDAILGFAGIFDQLLHKDTQDTIQALPNFHSHLNCSFQCSIKGCSNAPRCHFGRPRLCVGQLLTYLLHNTLSFTRAQYFQNVERVVDFLEQKVDLSPVLPPQALIDLLHQVADAFCHGKCDFDGVFETVEKVAAVLKLIERLQALAEHLADPTCSKTTHEMQEFILDFSKPDLAPEPHGPSYPPNQLNTNGLAAEHAKSVQEIWNSITVEGSFNVKLLFLEHPLEDLLKMLLGLNVPLVEVTFPELIIDIGTSWMVGPVWFVPSVYVELDIGAVVVLQVPPMVMTNKFVITIFQTRKIGPAMRSLSLRVTDQKTHAALPVLRASVTVGGHVGIGVSIGVVGFYGDLYVGLTVSGTLSIPNVHGTGLVSIGDVLHLVRLNGNVFDATVRTYRLVITLGFGIRGCVSLWLKSWCFTVVSIQTHFVPWQETSNPRIFTSPGSGSGLINLNAAQPEVSSSDTSLSCSGECERVPTFTLTQANNEVDVSVKTTTDGTRDPPRSISMPAQGDCLRFSGSTGGSEFVVRVIGVFRCVRLPGAANMAVIVSMDAYSPGSPASHAATTLHTPQTGLTGDRTLTVRSLKRNSTAGSRPSVHLTPTALVAGGAAGLYFGGDGVPPCRSLNLTRALSTAHVELTGTPCPTHVSVSPSQDVRLTGTPGDFDLVLVGKAGNLTVDMNVTQLVLRNRSVELDGTAIAFTQPPFYLTTRAHPTGNAMTTVAVVAPSAVVTCIGGQGNNTFVVPDPAQIEGALQIQGALTDSSNLLRVHNEIQSGSGSLTLTPTSLSLNNSLGFHHFGVTNMDFFDIRVLTARGASVQTTVLGPDRFTVVNLHSVTETGATAVHRLTGCVDGTVGIKITLDGSGNQQVLVGSGSLENFNCFATIAGSTRKDRNYTIIVDAGQDNRDLRWWFGNGDLHVRSTQADSTQLHLSLEYIDHVYVTFGNASNTVQVTGADTYADFVFQFKDEATAGTLAEFGSTPNAVLLKAVDRGIVLAGSYDLLLADPAATDYNPMQEIQGNVLSLGPGSNLTTRVELKAGKNVPHAQEIVLHGTCISSAEAGSSSPQKVQRSPSSWLRMHAAARGWDPSTNVSRCQVLQHGNATLTASLSQLSDAVYMRGFTIPTTLDLLDGDDVFELTDGGQSRFDVSAGAGLDAFKLQYPMLGSSLNYGDDQDPDTLVFNTNGGVMGTISVDRIGPVNKRGDPVFLEIINNRPEDINRVTCDVRSFSPSSQLSETQGRRYSPHRSQSTPFPGGNAVTHVSYPSEGRTLQLKPDTNVTYVVDALGSDTVLQFDGRVSSVADAPLTASERRRETEQQGPALRVNWQVICSLESYKTTGLIQVLGTADSNATVGMVAPKHGSAHLGLRGEGQTVARLTYDTIVMRVHDTQHVLFIANSSAVVDLQAAPFVTDIVVVAAAHAQVLTVGAHAPTKPLMLVNASMDLDEDTLLQAGSVVAGGKSSTLAASLRSFSRASLHRGCLSLWKNKTHTPETPVKLSPWMLGWVGSALPASHATILNERRCSMYFSQIRNATLDRVSHLDLEDARGHVSVLRAVSVATFNVSDGTAFSQLGLLPDALNVDIDEDGGYMVAFDEGRGDTSHEGTQLRQVTLWQPKFSHPHASIKATGATCTSDSQTYWETEYAADAPGRSAALNFTGRGVTANLELHEVAGQTFMIDLEGVASSALCEQGVGDATLVLDGSQQVAVSKPLPDADTLPVNVTSRAVMIGGHGSSHTTRYAINLGNTHTAFNFSLHLQAGKAEVQFQSGWASAWPIPFGLEVGTAASADVYMPKAMGVRFPTRSVAVSYKRHTYEAEGPVVAAGEGFLLVPDADCSATAFDQIEINRKDRCKQSVHRSAAGRQSAVAVRLQTTLPCVCEPHEQLDEARIGVGTAAASHSGVKDVVTLHVLYAILYGVYCLMLGVLWMWSALDVTRNANAVSATRLWLRSIAGAMFYAPVALTGLMSPILGSGNSTIARKLLLIASEVVTSLSGIGDSCNGNERSDRAPQISRAAVLVAWAILAVTGTAIARHHRHAMNPKLRLVWQAVLE</sequence>
<organism evidence="4">
    <name type="scientific">Salpingoeca rosetta (strain ATCC 50818 / BSB-021)</name>
    <dbReference type="NCBI Taxonomy" id="946362"/>
    <lineage>
        <taxon>Eukaryota</taxon>
        <taxon>Choanoflagellata</taxon>
        <taxon>Craspedida</taxon>
        <taxon>Salpingoecidae</taxon>
        <taxon>Salpingoeca</taxon>
    </lineage>
</organism>
<feature type="region of interest" description="Disordered" evidence="1">
    <location>
        <begin position="3058"/>
        <end position="3088"/>
    </location>
</feature>
<feature type="compositionally biased region" description="Low complexity" evidence="1">
    <location>
        <begin position="1499"/>
        <end position="1522"/>
    </location>
</feature>
<feature type="region of interest" description="Disordered" evidence="1">
    <location>
        <begin position="1497"/>
        <end position="1522"/>
    </location>
</feature>
<feature type="region of interest" description="Disordered" evidence="1">
    <location>
        <begin position="2326"/>
        <end position="2345"/>
    </location>
</feature>
<evidence type="ECO:0000313" key="4">
    <source>
        <dbReference type="Proteomes" id="UP000007799"/>
    </source>
</evidence>
<feature type="non-terminal residue" evidence="3">
    <location>
        <position position="3878"/>
    </location>
</feature>
<dbReference type="OMA" id="MYLATQF"/>
<protein>
    <submittedName>
        <fullName evidence="3">Uncharacterized protein</fullName>
    </submittedName>
</protein>
<reference evidence="3" key="1">
    <citation type="submission" date="2009-08" db="EMBL/GenBank/DDBJ databases">
        <title>Annotation of Salpingoeca rosetta.</title>
        <authorList>
            <consortium name="The Broad Institute Genome Sequencing Platform"/>
            <person name="Russ C."/>
            <person name="Cuomo C."/>
            <person name="Burger G."/>
            <person name="Gray M.W."/>
            <person name="Holland P.W.H."/>
            <person name="King N."/>
            <person name="Lang F.B.F."/>
            <person name="Roger A.J."/>
            <person name="Ruiz-Trillo I."/>
            <person name="Young S.K."/>
            <person name="Zeng Q."/>
            <person name="Gargeya S."/>
            <person name="Alvarado L."/>
            <person name="Berlin A."/>
            <person name="Chapman S.B."/>
            <person name="Chen Z."/>
            <person name="Freedman E."/>
            <person name="Gellesch M."/>
            <person name="Goldberg J."/>
            <person name="Griggs A."/>
            <person name="Gujja S."/>
            <person name="Heilman E."/>
            <person name="Heiman D."/>
            <person name="Howarth C."/>
            <person name="Mehta T."/>
            <person name="Neiman D."/>
            <person name="Pearson M."/>
            <person name="Roberts A."/>
            <person name="Saif S."/>
            <person name="Shea T."/>
            <person name="Shenoy N."/>
            <person name="Sisk P."/>
            <person name="Stolte C."/>
            <person name="Sykes S."/>
            <person name="White J."/>
            <person name="Yandava C."/>
            <person name="Haas B."/>
            <person name="Nusbaum C."/>
            <person name="Birren B."/>
        </authorList>
    </citation>
    <scope>NUCLEOTIDE SEQUENCE [LARGE SCALE GENOMIC DNA]</scope>
    <source>
        <strain evidence="3">ATCC 50818</strain>
    </source>
</reference>
<dbReference type="Proteomes" id="UP000007799">
    <property type="component" value="Unassembled WGS sequence"/>
</dbReference>
<dbReference type="InParanoid" id="F2UT81"/>
<evidence type="ECO:0000313" key="3">
    <source>
        <dbReference type="EMBL" id="EGD81340.1"/>
    </source>
</evidence>
<gene>
    <name evidence="3" type="ORF">PTSG_11386</name>
</gene>
<name>F2UT81_SALR5</name>
<dbReference type="GeneID" id="16068145"/>
<dbReference type="KEGG" id="sre:PTSG_11386"/>
<feature type="transmembrane region" description="Helical" evidence="2">
    <location>
        <begin position="3838"/>
        <end position="3858"/>
    </location>
</feature>
<accession>F2UT81</accession>
<keyword evidence="2" id="KW-0472">Membrane</keyword>
<feature type="transmembrane region" description="Helical" evidence="2">
    <location>
        <begin position="3773"/>
        <end position="3793"/>
    </location>
</feature>
<dbReference type="eggNOG" id="ENOG502QTH3">
    <property type="taxonomic scope" value="Eukaryota"/>
</dbReference>
<dbReference type="EMBL" id="GL833001">
    <property type="protein sequence ID" value="EGD81340.1"/>
    <property type="molecule type" value="Genomic_DNA"/>
</dbReference>
<keyword evidence="2" id="KW-1133">Transmembrane helix</keyword>
<proteinExistence type="predicted"/>
<evidence type="ECO:0000256" key="1">
    <source>
        <dbReference type="SAM" id="MobiDB-lite"/>
    </source>
</evidence>
<dbReference type="OrthoDB" id="10257571at2759"/>
<dbReference type="RefSeq" id="XP_004987623.1">
    <property type="nucleotide sequence ID" value="XM_004987566.1"/>
</dbReference>
<feature type="transmembrane region" description="Helical" evidence="2">
    <location>
        <begin position="3737"/>
        <end position="3761"/>
    </location>
</feature>